<dbReference type="HOGENOM" id="CLU_068908_0_0_1"/>
<dbReference type="PANTHER" id="PTHR31570">
    <property type="entry name" value="HAUS AUGMIN-LIKE COMPLEX SUBUNIT 1"/>
    <property type="match status" value="1"/>
</dbReference>
<dbReference type="Pfam" id="PF25762">
    <property type="entry name" value="HAUS1"/>
    <property type="match status" value="1"/>
</dbReference>
<accession>A0A086T0M8</accession>
<evidence type="ECO:0000256" key="3">
    <source>
        <dbReference type="ARBA" id="ARBA00022490"/>
    </source>
</evidence>
<keyword evidence="8" id="KW-0206">Cytoskeleton</keyword>
<evidence type="ECO:0000256" key="5">
    <source>
        <dbReference type="ARBA" id="ARBA00022701"/>
    </source>
</evidence>
<dbReference type="AlphaFoldDB" id="A0A086T0M8"/>
<dbReference type="PANTHER" id="PTHR31570:SF1">
    <property type="entry name" value="HAUS AUGMIN-LIKE COMPLEX SUBUNIT 1"/>
    <property type="match status" value="1"/>
</dbReference>
<evidence type="ECO:0000256" key="2">
    <source>
        <dbReference type="ARBA" id="ARBA00005479"/>
    </source>
</evidence>
<evidence type="ECO:0000256" key="7">
    <source>
        <dbReference type="ARBA" id="ARBA00023054"/>
    </source>
</evidence>
<dbReference type="InterPro" id="IPR026243">
    <property type="entry name" value="HAUS1"/>
</dbReference>
<proteinExistence type="inferred from homology"/>
<dbReference type="GO" id="GO:0051301">
    <property type="term" value="P:cell division"/>
    <property type="evidence" value="ECO:0007669"/>
    <property type="project" value="UniProtKB-KW"/>
</dbReference>
<evidence type="ECO:0000256" key="8">
    <source>
        <dbReference type="ARBA" id="ARBA00023212"/>
    </source>
</evidence>
<dbReference type="OrthoDB" id="5372507at2759"/>
<dbReference type="Proteomes" id="UP000029964">
    <property type="component" value="Unassembled WGS sequence"/>
</dbReference>
<keyword evidence="3" id="KW-0963">Cytoplasm</keyword>
<comment type="caution">
    <text evidence="11">The sequence shown here is derived from an EMBL/GenBank/DDBJ whole genome shotgun (WGS) entry which is preliminary data.</text>
</comment>
<organism evidence="11 12">
    <name type="scientific">Hapsidospora chrysogenum (strain ATCC 11550 / CBS 779.69 / DSM 880 / IAM 14645 / JCM 23072 / IMI 49137)</name>
    <name type="common">Acremonium chrysogenum</name>
    <dbReference type="NCBI Taxonomy" id="857340"/>
    <lineage>
        <taxon>Eukaryota</taxon>
        <taxon>Fungi</taxon>
        <taxon>Dikarya</taxon>
        <taxon>Ascomycota</taxon>
        <taxon>Pezizomycotina</taxon>
        <taxon>Sordariomycetes</taxon>
        <taxon>Hypocreomycetidae</taxon>
        <taxon>Hypocreales</taxon>
        <taxon>Bionectriaceae</taxon>
        <taxon>Hapsidospora</taxon>
    </lineage>
</organism>
<evidence type="ECO:0000256" key="6">
    <source>
        <dbReference type="ARBA" id="ARBA00022776"/>
    </source>
</evidence>
<dbReference type="GO" id="GO:0070652">
    <property type="term" value="C:HAUS complex"/>
    <property type="evidence" value="ECO:0007669"/>
    <property type="project" value="InterPro"/>
</dbReference>
<keyword evidence="4" id="KW-0132">Cell division</keyword>
<dbReference type="GO" id="GO:0051225">
    <property type="term" value="P:spindle assembly"/>
    <property type="evidence" value="ECO:0007669"/>
    <property type="project" value="InterPro"/>
</dbReference>
<evidence type="ECO:0000256" key="4">
    <source>
        <dbReference type="ARBA" id="ARBA00022618"/>
    </source>
</evidence>
<evidence type="ECO:0000256" key="9">
    <source>
        <dbReference type="ARBA" id="ARBA00023306"/>
    </source>
</evidence>
<evidence type="ECO:0000256" key="1">
    <source>
        <dbReference type="ARBA" id="ARBA00004186"/>
    </source>
</evidence>
<evidence type="ECO:0000313" key="12">
    <source>
        <dbReference type="Proteomes" id="UP000029964"/>
    </source>
</evidence>
<dbReference type="GO" id="GO:0005874">
    <property type="term" value="C:microtubule"/>
    <property type="evidence" value="ECO:0007669"/>
    <property type="project" value="UniProtKB-KW"/>
</dbReference>
<keyword evidence="7 10" id="KW-0175">Coiled coil</keyword>
<dbReference type="GO" id="GO:0005819">
    <property type="term" value="C:spindle"/>
    <property type="evidence" value="ECO:0007669"/>
    <property type="project" value="UniProtKB-SubCell"/>
</dbReference>
<name>A0A086T0M8_HAPC1</name>
<evidence type="ECO:0000313" key="11">
    <source>
        <dbReference type="EMBL" id="KFH42910.1"/>
    </source>
</evidence>
<protein>
    <submittedName>
        <fullName evidence="11">Uncharacterized protein</fullName>
    </submittedName>
</protein>
<feature type="coiled-coil region" evidence="10">
    <location>
        <begin position="62"/>
        <end position="89"/>
    </location>
</feature>
<comment type="subcellular location">
    <subcellularLocation>
        <location evidence="1">Cytoplasm</location>
        <location evidence="1">Cytoskeleton</location>
        <location evidence="1">Spindle</location>
    </subcellularLocation>
</comment>
<keyword evidence="12" id="KW-1185">Reference proteome</keyword>
<gene>
    <name evidence="11" type="ORF">ACRE_063530</name>
</gene>
<reference evidence="12" key="1">
    <citation type="journal article" date="2014" name="Genome Announc.">
        <title>Genome sequence and annotation of Acremonium chrysogenum, producer of the beta-lactam antibiotic cephalosporin C.</title>
        <authorList>
            <person name="Terfehr D."/>
            <person name="Dahlmann T.A."/>
            <person name="Specht T."/>
            <person name="Zadra I."/>
            <person name="Kuernsteiner H."/>
            <person name="Kueck U."/>
        </authorList>
    </citation>
    <scope>NUCLEOTIDE SEQUENCE [LARGE SCALE GENOMIC DNA]</scope>
    <source>
        <strain evidence="12">ATCC 11550 / CBS 779.69 / DSM 880 / IAM 14645 / JCM 23072 / IMI 49137</strain>
    </source>
</reference>
<comment type="similarity">
    <text evidence="2">Belongs to the HAUS1 family.</text>
</comment>
<evidence type="ECO:0000256" key="10">
    <source>
        <dbReference type="SAM" id="Coils"/>
    </source>
</evidence>
<sequence>MAHHKHLASDSAAIFSPSVARIVASNARDWSYIDSWLESKFPGRPVPSIERNPDTLKALLALASFNEAADEERQLIARAESEALRQIDESRAAQEIGPLGDRLLGFIEEELPREGEVALDSMASMAVRAGIAFAEPEALGRRIASCQKNIYEAQQMTRRVEILQCHIESDARRMAEFLRSLDSDEYKPPPDTAKKNLEIQRKVKAMSAQLPELQDRVAALASSVGAPRPSIDDVAREEQEYLTLLSRKKQLDMQMAAFEGLPSDPDLARSELEALRSQLRGTTSHRDAVFEGLVERESPVKCRH</sequence>
<keyword evidence="6" id="KW-0498">Mitosis</keyword>
<keyword evidence="9" id="KW-0131">Cell cycle</keyword>
<dbReference type="GO" id="GO:0005829">
    <property type="term" value="C:cytosol"/>
    <property type="evidence" value="ECO:0007669"/>
    <property type="project" value="TreeGrafter"/>
</dbReference>
<dbReference type="EMBL" id="JPKY01000082">
    <property type="protein sequence ID" value="KFH42910.1"/>
    <property type="molecule type" value="Genomic_DNA"/>
</dbReference>
<keyword evidence="5" id="KW-0493">Microtubule</keyword>